<evidence type="ECO:0000259" key="6">
    <source>
        <dbReference type="Pfam" id="PF00271"/>
    </source>
</evidence>
<evidence type="ECO:0000313" key="8">
    <source>
        <dbReference type="Proteomes" id="UP000826656"/>
    </source>
</evidence>
<dbReference type="Gene3D" id="3.40.50.300">
    <property type="entry name" value="P-loop containing nucleotide triphosphate hydrolases"/>
    <property type="match status" value="1"/>
</dbReference>
<keyword evidence="2" id="KW-0378">Hydrolase</keyword>
<evidence type="ECO:0000256" key="4">
    <source>
        <dbReference type="SAM" id="Coils"/>
    </source>
</evidence>
<organism evidence="7 8">
    <name type="scientific">Solanum tuberosum</name>
    <name type="common">Potato</name>
    <dbReference type="NCBI Taxonomy" id="4113"/>
    <lineage>
        <taxon>Eukaryota</taxon>
        <taxon>Viridiplantae</taxon>
        <taxon>Streptophyta</taxon>
        <taxon>Embryophyta</taxon>
        <taxon>Tracheophyta</taxon>
        <taxon>Spermatophyta</taxon>
        <taxon>Magnoliopsida</taxon>
        <taxon>eudicotyledons</taxon>
        <taxon>Gunneridae</taxon>
        <taxon>Pentapetalae</taxon>
        <taxon>asterids</taxon>
        <taxon>lamiids</taxon>
        <taxon>Solanales</taxon>
        <taxon>Solanaceae</taxon>
        <taxon>Solanoideae</taxon>
        <taxon>Solaneae</taxon>
        <taxon>Solanum</taxon>
    </lineage>
</organism>
<reference evidence="7 8" key="1">
    <citation type="journal article" date="2021" name="bioRxiv">
        <title>Chromosome-scale and haplotype-resolved genome assembly of a tetraploid potato cultivar.</title>
        <authorList>
            <person name="Sun H."/>
            <person name="Jiao W.-B."/>
            <person name="Krause K."/>
            <person name="Campoy J.A."/>
            <person name="Goel M."/>
            <person name="Folz-Donahue K."/>
            <person name="Kukat C."/>
            <person name="Huettel B."/>
            <person name="Schneeberger K."/>
        </authorList>
    </citation>
    <scope>NUCLEOTIDE SEQUENCE [LARGE SCALE GENOMIC DNA]</scope>
    <source>
        <strain evidence="7">SolTubOtavaFocal</strain>
        <tissue evidence="7">Leaves</tissue>
    </source>
</reference>
<dbReference type="InterPro" id="IPR049730">
    <property type="entry name" value="SNF2/RAD54-like_C"/>
</dbReference>
<protein>
    <recommendedName>
        <fullName evidence="6">Helicase C-terminal domain-containing protein</fullName>
    </recommendedName>
</protein>
<keyword evidence="3" id="KW-0067">ATP-binding</keyword>
<evidence type="ECO:0000256" key="5">
    <source>
        <dbReference type="SAM" id="Phobius"/>
    </source>
</evidence>
<dbReference type="Proteomes" id="UP000826656">
    <property type="component" value="Unassembled WGS sequence"/>
</dbReference>
<feature type="transmembrane region" description="Helical" evidence="5">
    <location>
        <begin position="133"/>
        <end position="154"/>
    </location>
</feature>
<sequence>MTDGDFPSPSLPSTRKLKKQSQEFQHRLEELSNLREQIRALAREIQSVTRLIYGASGKLQLLDNLLQKLHACGDRVLLFSQMTQTLDILQDYQDYLELRKYSYERLDGSIRAKERFAAIKSFSHTRSKSYLNLFWEVGGLLTVLCSVASLLWLYLTPPWRGNQRLLLLMIYAFSFGASVGLLIKYLFEMQQK</sequence>
<feature type="domain" description="Helicase C-terminal" evidence="6">
    <location>
        <begin position="58"/>
        <end position="127"/>
    </location>
</feature>
<dbReference type="CDD" id="cd18793">
    <property type="entry name" value="SF2_C_SNF"/>
    <property type="match status" value="1"/>
</dbReference>
<dbReference type="SUPFAM" id="SSF52540">
    <property type="entry name" value="P-loop containing nucleoside triphosphate hydrolases"/>
    <property type="match status" value="1"/>
</dbReference>
<keyword evidence="8" id="KW-1185">Reference proteome</keyword>
<evidence type="ECO:0000256" key="2">
    <source>
        <dbReference type="ARBA" id="ARBA00022801"/>
    </source>
</evidence>
<evidence type="ECO:0000256" key="3">
    <source>
        <dbReference type="ARBA" id="ARBA00022840"/>
    </source>
</evidence>
<name>A0ABQ7TTG7_SOLTU</name>
<accession>A0ABQ7TTG7</accession>
<dbReference type="InterPro" id="IPR001650">
    <property type="entry name" value="Helicase_C-like"/>
</dbReference>
<keyword evidence="5" id="KW-1133">Transmembrane helix</keyword>
<keyword evidence="5" id="KW-0812">Transmembrane</keyword>
<keyword evidence="5" id="KW-0472">Membrane</keyword>
<feature type="coiled-coil region" evidence="4">
    <location>
        <begin position="14"/>
        <end position="51"/>
    </location>
</feature>
<dbReference type="InterPro" id="IPR031053">
    <property type="entry name" value="ALC1"/>
</dbReference>
<keyword evidence="1" id="KW-0547">Nucleotide-binding</keyword>
<evidence type="ECO:0000313" key="7">
    <source>
        <dbReference type="EMBL" id="KAH0737374.1"/>
    </source>
</evidence>
<comment type="caution">
    <text evidence="7">The sequence shown here is derived from an EMBL/GenBank/DDBJ whole genome shotgun (WGS) entry which is preliminary data.</text>
</comment>
<proteinExistence type="predicted"/>
<dbReference type="PANTHER" id="PTHR47157">
    <property type="entry name" value="CHROMODOMAIN-HELICASE-DNA-BINDING PROTEIN 1-LIKE"/>
    <property type="match status" value="1"/>
</dbReference>
<dbReference type="PANTHER" id="PTHR47157:SF1">
    <property type="entry name" value="CHROMODOMAIN-HELICASE-DNA-BINDING PROTEIN 1-LIKE"/>
    <property type="match status" value="1"/>
</dbReference>
<feature type="transmembrane region" description="Helical" evidence="5">
    <location>
        <begin position="166"/>
        <end position="187"/>
    </location>
</feature>
<evidence type="ECO:0000256" key="1">
    <source>
        <dbReference type="ARBA" id="ARBA00022741"/>
    </source>
</evidence>
<keyword evidence="4" id="KW-0175">Coiled coil</keyword>
<dbReference type="Pfam" id="PF00271">
    <property type="entry name" value="Helicase_C"/>
    <property type="match status" value="1"/>
</dbReference>
<dbReference type="InterPro" id="IPR027417">
    <property type="entry name" value="P-loop_NTPase"/>
</dbReference>
<gene>
    <name evidence="7" type="ORF">KY290_036079</name>
</gene>
<dbReference type="EMBL" id="JAIVGD010000028">
    <property type="protein sequence ID" value="KAH0737374.1"/>
    <property type="molecule type" value="Genomic_DNA"/>
</dbReference>